<evidence type="ECO:0000313" key="1">
    <source>
        <dbReference type="EMBL" id="RCJ20356.1"/>
    </source>
</evidence>
<dbReference type="EMBL" id="LXQD01000337">
    <property type="protein sequence ID" value="RCJ20356.1"/>
    <property type="molecule type" value="Genomic_DNA"/>
</dbReference>
<evidence type="ECO:0000313" key="2">
    <source>
        <dbReference type="Proteomes" id="UP000252107"/>
    </source>
</evidence>
<dbReference type="Proteomes" id="UP000252107">
    <property type="component" value="Unassembled WGS sequence"/>
</dbReference>
<dbReference type="AlphaFoldDB" id="A0A367Q865"/>
<accession>A0A367Q865</accession>
<keyword evidence="2" id="KW-1185">Reference proteome</keyword>
<organism evidence="1 2">
    <name type="scientific">Nostoc minutum NIES-26</name>
    <dbReference type="NCBI Taxonomy" id="1844469"/>
    <lineage>
        <taxon>Bacteria</taxon>
        <taxon>Bacillati</taxon>
        <taxon>Cyanobacteriota</taxon>
        <taxon>Cyanophyceae</taxon>
        <taxon>Nostocales</taxon>
        <taxon>Nostocaceae</taxon>
        <taxon>Nostoc</taxon>
    </lineage>
</organism>
<comment type="caution">
    <text evidence="1">The sequence shown here is derived from an EMBL/GenBank/DDBJ whole genome shotgun (WGS) entry which is preliminary data.</text>
</comment>
<gene>
    <name evidence="1" type="ORF">A6770_31570</name>
</gene>
<protein>
    <submittedName>
        <fullName evidence="1">Uncharacterized protein</fullName>
    </submittedName>
</protein>
<proteinExistence type="predicted"/>
<reference evidence="1" key="1">
    <citation type="submission" date="2016-04" db="EMBL/GenBank/DDBJ databases">
        <authorList>
            <person name="Tabuchi Yagui T.R."/>
        </authorList>
    </citation>
    <scope>NUCLEOTIDE SEQUENCE [LARGE SCALE GENOMIC DNA]</scope>
    <source>
        <strain evidence="1">NIES-26</strain>
    </source>
</reference>
<sequence>MGGRVPLTFNTLQQRIGQHQHLRDLRNKLLRLHQVLLETERIAYEQVRGRVSSGELLQLVINDRQFAWLHRISELVVKIDVMLAADEPVTLDDVQNLSADARMLITPSEVGNAFARKYYAALQGEPNVVLAHAEVSQLLASK</sequence>
<name>A0A367Q865_9NOSO</name>